<feature type="region of interest" description="Disordered" evidence="1">
    <location>
        <begin position="1"/>
        <end position="95"/>
    </location>
</feature>
<dbReference type="eggNOG" id="ENOG502RNU8">
    <property type="taxonomic scope" value="Eukaryota"/>
</dbReference>
<evidence type="ECO:0000313" key="2">
    <source>
        <dbReference type="EMBL" id="EAW13158.1"/>
    </source>
</evidence>
<feature type="compositionally biased region" description="Basic and acidic residues" evidence="1">
    <location>
        <begin position="75"/>
        <end position="89"/>
    </location>
</feature>
<proteinExistence type="predicted"/>
<dbReference type="VEuPathDB" id="FungiDB:ACLA_016040"/>
<keyword evidence="3" id="KW-1185">Reference proteome</keyword>
<name>A1CBP0_ASPCL</name>
<sequence length="107" mass="12321">MPASKTDTSMRFPEKDDQTRRLRNQTTQDRKAVGRMQDEAASRANKSRVQGEDWTPVEQFETSMDRDGNPVPDHSYTDYRKMKDHRPGNDEADDYVAATADTSYFAK</sequence>
<organism evidence="2 3">
    <name type="scientific">Aspergillus clavatus (strain ATCC 1007 / CBS 513.65 / DSM 816 / NCTC 3887 / NRRL 1 / QM 1276 / 107)</name>
    <dbReference type="NCBI Taxonomy" id="344612"/>
    <lineage>
        <taxon>Eukaryota</taxon>
        <taxon>Fungi</taxon>
        <taxon>Dikarya</taxon>
        <taxon>Ascomycota</taxon>
        <taxon>Pezizomycotina</taxon>
        <taxon>Eurotiomycetes</taxon>
        <taxon>Eurotiomycetidae</taxon>
        <taxon>Eurotiales</taxon>
        <taxon>Aspergillaceae</taxon>
        <taxon>Aspergillus</taxon>
        <taxon>Aspergillus subgen. Fumigati</taxon>
    </lineage>
</organism>
<dbReference type="OMA" id="THAGEEW"/>
<dbReference type="RefSeq" id="XP_001274584.1">
    <property type="nucleotide sequence ID" value="XM_001274583.1"/>
</dbReference>
<gene>
    <name evidence="2" type="ORF">ACLA_016040</name>
</gene>
<dbReference type="OrthoDB" id="4476768at2759"/>
<dbReference type="KEGG" id="act:ACLA_016040"/>
<accession>A1CBP0</accession>
<evidence type="ECO:0000313" key="3">
    <source>
        <dbReference type="Proteomes" id="UP000006701"/>
    </source>
</evidence>
<dbReference type="HOGENOM" id="CLU_177138_0_0_1"/>
<feature type="compositionally biased region" description="Basic and acidic residues" evidence="1">
    <location>
        <begin position="28"/>
        <end position="41"/>
    </location>
</feature>
<reference evidence="2 3" key="1">
    <citation type="journal article" date="2008" name="PLoS Genet.">
        <title>Genomic islands in the pathogenic filamentous fungus Aspergillus fumigatus.</title>
        <authorList>
            <person name="Fedorova N.D."/>
            <person name="Khaldi N."/>
            <person name="Joardar V.S."/>
            <person name="Maiti R."/>
            <person name="Amedeo P."/>
            <person name="Anderson M.J."/>
            <person name="Crabtree J."/>
            <person name="Silva J.C."/>
            <person name="Badger J.H."/>
            <person name="Albarraq A."/>
            <person name="Angiuoli S."/>
            <person name="Bussey H."/>
            <person name="Bowyer P."/>
            <person name="Cotty P.J."/>
            <person name="Dyer P.S."/>
            <person name="Egan A."/>
            <person name="Galens K."/>
            <person name="Fraser-Liggett C.M."/>
            <person name="Haas B.J."/>
            <person name="Inman J.M."/>
            <person name="Kent R."/>
            <person name="Lemieux S."/>
            <person name="Malavazi I."/>
            <person name="Orvis J."/>
            <person name="Roemer T."/>
            <person name="Ronning C.M."/>
            <person name="Sundaram J.P."/>
            <person name="Sutton G."/>
            <person name="Turner G."/>
            <person name="Venter J.C."/>
            <person name="White O.R."/>
            <person name="Whitty B.R."/>
            <person name="Youngman P."/>
            <person name="Wolfe K.H."/>
            <person name="Goldman G.H."/>
            <person name="Wortman J.R."/>
            <person name="Jiang B."/>
            <person name="Denning D.W."/>
            <person name="Nierman W.C."/>
        </authorList>
    </citation>
    <scope>NUCLEOTIDE SEQUENCE [LARGE SCALE GENOMIC DNA]</scope>
    <source>
        <strain evidence="3">ATCC 1007 / CBS 513.65 / DSM 816 / NCTC 3887 / NRRL 1</strain>
    </source>
</reference>
<dbReference type="GeneID" id="4706501"/>
<protein>
    <submittedName>
        <fullName evidence="2">Uncharacterized protein</fullName>
    </submittedName>
</protein>
<dbReference type="EMBL" id="DS027049">
    <property type="protein sequence ID" value="EAW13158.1"/>
    <property type="molecule type" value="Genomic_DNA"/>
</dbReference>
<evidence type="ECO:0000256" key="1">
    <source>
        <dbReference type="SAM" id="MobiDB-lite"/>
    </source>
</evidence>
<dbReference type="AlphaFoldDB" id="A1CBP0"/>
<dbReference type="Proteomes" id="UP000006701">
    <property type="component" value="Unassembled WGS sequence"/>
</dbReference>